<evidence type="ECO:0000256" key="1">
    <source>
        <dbReference type="SAM" id="MobiDB-lite"/>
    </source>
</evidence>
<evidence type="ECO:0000313" key="2">
    <source>
        <dbReference type="EMBL" id="EFO62830.1"/>
    </source>
</evidence>
<feature type="region of interest" description="Disordered" evidence="1">
    <location>
        <begin position="295"/>
        <end position="332"/>
    </location>
</feature>
<dbReference type="AlphaFoldDB" id="E1F405"/>
<feature type="region of interest" description="Disordered" evidence="1">
    <location>
        <begin position="365"/>
        <end position="393"/>
    </location>
</feature>
<name>E1F405_GIAIA</name>
<dbReference type="OMA" id="PYTIANG"/>
<sequence length="1191" mass="133888">MSSRPSSSRMDAISTLMTMSQSVTRVGYVPAELQNALSKGLQRPVYASPPQFFSQTNPRLTQQRQRSPTRTIYQRPKRFSSEGPHQSVYVRNLANEVRTASSPEYLRRYPKQSFHTIQSASITYKIALSNHQTKLMHAPLDPKDTRLSKETGNQSIGGFRPINPSATATTLVNAKASDLDLQKHEQFQEDIQETFLTEPPIDPMHIDEPLKSPSPLAQEILDDDMFTEEARYLYPKVLTPDRRRLDRHIQASHGYVGKEFMEVTEKHSVGQKRLVAEKYSNDYIKQLPSSHHKIEKSSISKCSSNRDSLSFKQRSRSEYSQTSISTVQKQRDNRASVQVELSKFGWENAFIKKIDFMTAIQLEKPEPSTKPQEKTSGSPHQSQQSQKRSIPYPQLANMYTASTERKQRPRTSKADNLNEVRELVITSVAGQGVVRRRPVSAIIPQTSALPSTSSCDNLSSDGIKKMISATRFITNVTTIAPSKAETRDMCEFHKRTAQDAQTERNAALFNPNVADLFTRLGEQRACTFCDHYNKNRVVARRLVLTQILHLCRQHMCMQYFKCISIVHNPFQSTQLFLEWENHCIVIRACLQALHRLRFFHIIMDQLLYYLPEPFFNEIFKTPLNQLGLSAEALRSYFALKPTTSDKHNDNTSNKLVTSLSPRQDNPQISLNPKLSVEPEASVSAELFLDHKHIVDLSLIELSAAISEGGQQGGAVTTNVRLEDVNMDTSNASVCSSALPSQTKPQSIAANQRYLAPLSLEVAVAIISVLAEKLNIFARRTQRKSGIDGALLCGVIAFVGACNYDCYYDFINPVPLGDRLNTSIGPSVPKVRAKSSNNHGEAPITRILDYLCVEILSMLVSSYTDSLPSNLTYTSKSIKIPSTVSQFEVVTSLNKACPTDTTNVDWLQHSLYDGLIATVSSFRAACSKDRFAAEHTFLLEFNPQLSHRMFEAAAIVLRNMPVHIAAQHFDRVCLVTFCAITFIKGAIVSASTQKVITTIFQGVILHDPYTIANGYYLLSACISILLDMRIMCRENQNNTENSSRYLSYLLSELCLLSGIIVETHCLSLASGIALGNTHMMFSNYPSDINGALPPFIFFFSGAEDANHTDLNVNHEKTGMYLKYYVASFVMRLGISYIRYAGRLNVPVAEIITDSNVFKHLYREYSAYREKYALIDEFCRVLFEENKGLMSAS</sequence>
<feature type="compositionally biased region" description="Polar residues" evidence="1">
    <location>
        <begin position="374"/>
        <end position="388"/>
    </location>
</feature>
<organism evidence="2 3">
    <name type="scientific">Giardia intestinalis (strain P15)</name>
    <name type="common">Giardia lamblia</name>
    <dbReference type="NCBI Taxonomy" id="658858"/>
    <lineage>
        <taxon>Eukaryota</taxon>
        <taxon>Metamonada</taxon>
        <taxon>Diplomonadida</taxon>
        <taxon>Hexamitidae</taxon>
        <taxon>Giardiinae</taxon>
        <taxon>Giardia</taxon>
    </lineage>
</organism>
<feature type="region of interest" description="Disordered" evidence="1">
    <location>
        <begin position="49"/>
        <end position="71"/>
    </location>
</feature>
<dbReference type="VEuPathDB" id="GiardiaDB:GLP15_733"/>
<feature type="compositionally biased region" description="Polar residues" evidence="1">
    <location>
        <begin position="305"/>
        <end position="328"/>
    </location>
</feature>
<gene>
    <name evidence="2" type="ORF">GLP15_733</name>
</gene>
<feature type="compositionally biased region" description="Polar residues" evidence="1">
    <location>
        <begin position="650"/>
        <end position="663"/>
    </location>
</feature>
<dbReference type="Proteomes" id="UP000008974">
    <property type="component" value="Unassembled WGS sequence"/>
</dbReference>
<feature type="compositionally biased region" description="Polar residues" evidence="1">
    <location>
        <begin position="51"/>
        <end position="71"/>
    </location>
</feature>
<evidence type="ECO:0000313" key="3">
    <source>
        <dbReference type="Proteomes" id="UP000008974"/>
    </source>
</evidence>
<protein>
    <submittedName>
        <fullName evidence="2">Uncharacterized protein</fullName>
    </submittedName>
</protein>
<proteinExistence type="predicted"/>
<feature type="region of interest" description="Disordered" evidence="1">
    <location>
        <begin position="644"/>
        <end position="663"/>
    </location>
</feature>
<accession>E1F405</accession>
<reference evidence="2 3" key="1">
    <citation type="journal article" date="2010" name="BMC Genomics">
        <title>Genome analysis and comparative genomics of a Giardia intestinalis assemblage E isolate.</title>
        <authorList>
            <person name="Jerlstrom-Hultqvist J."/>
            <person name="Franzen O."/>
            <person name="Ankarklev J."/>
            <person name="Xu F."/>
            <person name="Nohynkova E."/>
            <person name="Andersson J.O."/>
            <person name="Svard S.G."/>
            <person name="Andersson B."/>
        </authorList>
    </citation>
    <scope>NUCLEOTIDE SEQUENCE [LARGE SCALE GENOMIC DNA]</scope>
    <source>
        <strain evidence="2 3">P15</strain>
    </source>
</reference>
<comment type="caution">
    <text evidence="2">The sequence shown here is derived from an EMBL/GenBank/DDBJ whole genome shotgun (WGS) entry which is preliminary data.</text>
</comment>
<dbReference type="OrthoDB" id="10256732at2759"/>
<dbReference type="EMBL" id="ACVC01000160">
    <property type="protein sequence ID" value="EFO62830.1"/>
    <property type="molecule type" value="Genomic_DNA"/>
</dbReference>